<feature type="transmembrane region" description="Helical" evidence="1">
    <location>
        <begin position="6"/>
        <end position="30"/>
    </location>
</feature>
<proteinExistence type="predicted"/>
<evidence type="ECO:0000256" key="1">
    <source>
        <dbReference type="SAM" id="Phobius"/>
    </source>
</evidence>
<comment type="caution">
    <text evidence="2">The sequence shown here is derived from an EMBL/GenBank/DDBJ whole genome shotgun (WGS) entry which is preliminary data.</text>
</comment>
<evidence type="ECO:0000313" key="3">
    <source>
        <dbReference type="Proteomes" id="UP000033858"/>
    </source>
</evidence>
<dbReference type="EMBL" id="LCAE01000016">
    <property type="protein sequence ID" value="KKR86398.1"/>
    <property type="molecule type" value="Genomic_DNA"/>
</dbReference>
<sequence length="221" mass="23860">MNRNLLQTLTWILIVVILCMGVFATALWVGKNILLPIYDRYQAAVQAQQVVPTQTLWVLVVTATPFQPELTTTPQVENPVMVISTPGDWVPYESEGGVPYNGTTWSVDVAPDELEVFTAGPACIAGVCLPGGTERGSIIILLPGEQVVHYDVTGVIVGSNWHGSYRPLTDPRNRNIWNGLASDRVVAMQQPPNCTPGTGCKVIDVLIVGPNGVVAQWTVGQ</sequence>
<evidence type="ECO:0000313" key="2">
    <source>
        <dbReference type="EMBL" id="KKR86398.1"/>
    </source>
</evidence>
<reference evidence="2 3" key="1">
    <citation type="journal article" date="2015" name="Nature">
        <title>rRNA introns, odd ribosomes, and small enigmatic genomes across a large radiation of phyla.</title>
        <authorList>
            <person name="Brown C.T."/>
            <person name="Hug L.A."/>
            <person name="Thomas B.C."/>
            <person name="Sharon I."/>
            <person name="Castelle C.J."/>
            <person name="Singh A."/>
            <person name="Wilkins M.J."/>
            <person name="Williams K.H."/>
            <person name="Banfield J.F."/>
        </authorList>
    </citation>
    <scope>NUCLEOTIDE SEQUENCE [LARGE SCALE GENOMIC DNA]</scope>
</reference>
<keyword evidence="1" id="KW-0812">Transmembrane</keyword>
<keyword evidence="1" id="KW-0472">Membrane</keyword>
<organism evidence="2 3">
    <name type="scientific">Candidatus Woesebacteria bacterium GW2011_GWB1_41_10</name>
    <dbReference type="NCBI Taxonomy" id="1618577"/>
    <lineage>
        <taxon>Bacteria</taxon>
        <taxon>Candidatus Woeseibacteriota</taxon>
    </lineage>
</organism>
<accession>A0A0G0UBR4</accession>
<gene>
    <name evidence="2" type="ORF">UU32_C0016G0005</name>
</gene>
<name>A0A0G0UBR4_9BACT</name>
<protein>
    <submittedName>
        <fullName evidence="2">Uncharacterized protein</fullName>
    </submittedName>
</protein>
<dbReference type="Proteomes" id="UP000033858">
    <property type="component" value="Unassembled WGS sequence"/>
</dbReference>
<dbReference type="AlphaFoldDB" id="A0A0G0UBR4"/>
<keyword evidence="1" id="KW-1133">Transmembrane helix</keyword>